<name>A0AAN8FKL1_TRICO</name>
<evidence type="ECO:0000313" key="2">
    <source>
        <dbReference type="Proteomes" id="UP001331761"/>
    </source>
</evidence>
<comment type="caution">
    <text evidence="1">The sequence shown here is derived from an EMBL/GenBank/DDBJ whole genome shotgun (WGS) entry which is preliminary data.</text>
</comment>
<accession>A0AAN8FKL1</accession>
<sequence>MRFALSTVCFTSTTVNDVHTPTPVIVTSSSRPPTQWIYGNGSIKSMPRRLVPFYLTTSSSNRRKPQSPK</sequence>
<reference evidence="1 2" key="1">
    <citation type="submission" date="2019-10" db="EMBL/GenBank/DDBJ databases">
        <title>Assembly and Annotation for the nematode Trichostrongylus colubriformis.</title>
        <authorList>
            <person name="Martin J."/>
        </authorList>
    </citation>
    <scope>NUCLEOTIDE SEQUENCE [LARGE SCALE GENOMIC DNA]</scope>
    <source>
        <strain evidence="1">G859</strain>
        <tissue evidence="1">Whole worm</tissue>
    </source>
</reference>
<keyword evidence="2" id="KW-1185">Reference proteome</keyword>
<organism evidence="1 2">
    <name type="scientific">Trichostrongylus colubriformis</name>
    <name type="common">Black scour worm</name>
    <dbReference type="NCBI Taxonomy" id="6319"/>
    <lineage>
        <taxon>Eukaryota</taxon>
        <taxon>Metazoa</taxon>
        <taxon>Ecdysozoa</taxon>
        <taxon>Nematoda</taxon>
        <taxon>Chromadorea</taxon>
        <taxon>Rhabditida</taxon>
        <taxon>Rhabditina</taxon>
        <taxon>Rhabditomorpha</taxon>
        <taxon>Strongyloidea</taxon>
        <taxon>Trichostrongylidae</taxon>
        <taxon>Trichostrongylus</taxon>
    </lineage>
</organism>
<dbReference type="AlphaFoldDB" id="A0AAN8FKL1"/>
<gene>
    <name evidence="1" type="ORF">GCK32_002369</name>
</gene>
<dbReference type="EMBL" id="WIXE01017692">
    <property type="protein sequence ID" value="KAK5971515.1"/>
    <property type="molecule type" value="Genomic_DNA"/>
</dbReference>
<proteinExistence type="predicted"/>
<protein>
    <submittedName>
        <fullName evidence="1">Uncharacterized protein</fullName>
    </submittedName>
</protein>
<dbReference type="Proteomes" id="UP001331761">
    <property type="component" value="Unassembled WGS sequence"/>
</dbReference>
<evidence type="ECO:0000313" key="1">
    <source>
        <dbReference type="EMBL" id="KAK5971515.1"/>
    </source>
</evidence>